<dbReference type="PANTHER" id="PTHR22093">
    <property type="entry name" value="LEUKOCYTE RECEPTOR CLUSTER LRC MEMBER 1"/>
    <property type="match status" value="1"/>
</dbReference>
<feature type="compositionally biased region" description="Basic and acidic residues" evidence="1">
    <location>
        <begin position="185"/>
        <end position="222"/>
    </location>
</feature>
<sequence>MGGHGGLNILPHKSWNVYGAKQRARVERDEALAREIAEEELRERENDARSARWKALGVREAEERAISGRASTVGGEHVNLFAREEMAAKHGGGRDAKRDARERDAEQSGTRFGGRTNASAPWYARTIGDEEEVNPRSTLPSRVRAEREDDEALRRLTSGRASKRAREADAKDERERRREKKRRSEKGVKSSKRESSKSEMERLRRERLEREKKETERERELLNAHGAVDAGRRRTAL</sequence>
<dbReference type="EMBL" id="CAID01000001">
    <property type="protein sequence ID" value="CEF96626.1"/>
    <property type="molecule type" value="Genomic_DNA"/>
</dbReference>
<dbReference type="OrthoDB" id="2159131at2759"/>
<keyword evidence="3" id="KW-1185">Reference proteome</keyword>
<reference evidence="3" key="1">
    <citation type="journal article" date="2006" name="Proc. Natl. Acad. Sci. U.S.A.">
        <title>Genome analysis of the smallest free-living eukaryote Ostreococcus tauri unveils many unique features.</title>
        <authorList>
            <person name="Derelle E."/>
            <person name="Ferraz C."/>
            <person name="Rombauts S."/>
            <person name="Rouze P."/>
            <person name="Worden A.Z."/>
            <person name="Robbens S."/>
            <person name="Partensky F."/>
            <person name="Degroeve S."/>
            <person name="Echeynie S."/>
            <person name="Cooke R."/>
            <person name="Saeys Y."/>
            <person name="Wuyts J."/>
            <person name="Jabbari K."/>
            <person name="Bowler C."/>
            <person name="Panaud O."/>
            <person name="Piegu B."/>
            <person name="Ball S.G."/>
            <person name="Ral J.-P."/>
            <person name="Bouget F.-Y."/>
            <person name="Piganeau G."/>
            <person name="De Baets B."/>
            <person name="Picard A."/>
            <person name="Delseny M."/>
            <person name="Demaille J."/>
            <person name="Van de Peer Y."/>
            <person name="Moreau H."/>
        </authorList>
    </citation>
    <scope>NUCLEOTIDE SEQUENCE [LARGE SCALE GENOMIC DNA]</scope>
    <source>
        <strain evidence="3">OTTH 0595 / CCAP 157/2 / RCC745</strain>
    </source>
</reference>
<evidence type="ECO:0000313" key="2">
    <source>
        <dbReference type="EMBL" id="CEF96626.1"/>
    </source>
</evidence>
<name>A0A090LXU3_OSTTA</name>
<feature type="region of interest" description="Disordered" evidence="1">
    <location>
        <begin position="83"/>
        <end position="237"/>
    </location>
</feature>
<feature type="compositionally biased region" description="Basic and acidic residues" evidence="1">
    <location>
        <begin position="164"/>
        <end position="176"/>
    </location>
</feature>
<dbReference type="GeneID" id="34945501"/>
<evidence type="ECO:0000313" key="3">
    <source>
        <dbReference type="Proteomes" id="UP000009170"/>
    </source>
</evidence>
<protein>
    <submittedName>
        <fullName evidence="2">Unnamed product</fullName>
    </submittedName>
</protein>
<dbReference type="KEGG" id="ota:OT_ostta01g02280"/>
<evidence type="ECO:0000256" key="1">
    <source>
        <dbReference type="SAM" id="MobiDB-lite"/>
    </source>
</evidence>
<gene>
    <name evidence="2" type="ORF">OT_ostta01g02280</name>
</gene>
<accession>A0A090LXU3</accession>
<dbReference type="InParanoid" id="A0A090LXU3"/>
<feature type="compositionally biased region" description="Basic and acidic residues" evidence="1">
    <location>
        <begin position="83"/>
        <end position="106"/>
    </location>
</feature>
<proteinExistence type="predicted"/>
<reference evidence="2 3" key="2">
    <citation type="journal article" date="2014" name="BMC Genomics">
        <title>An improved genome of the model marine alga Ostreococcus tauri unfolds by assessing Illumina de novo assemblies.</title>
        <authorList>
            <person name="Blanc-Mathieu R."/>
            <person name="Verhelst B."/>
            <person name="Derelle E."/>
            <person name="Rombauts S."/>
            <person name="Bouget F.Y."/>
            <person name="Carre I."/>
            <person name="Chateau A."/>
            <person name="Eyre-Walker A."/>
            <person name="Grimsley N."/>
            <person name="Moreau H."/>
            <person name="Piegu B."/>
            <person name="Rivals E."/>
            <person name="Schackwitz W."/>
            <person name="Van de Peer Y."/>
            <person name="Piganeau G."/>
        </authorList>
    </citation>
    <scope>NUCLEOTIDE SEQUENCE [LARGE SCALE GENOMIC DNA]</scope>
    <source>
        <strain evidence="3">OTTH 0595 / CCAP 157/2 / RCC745</strain>
    </source>
</reference>
<organism evidence="2 3">
    <name type="scientific">Ostreococcus tauri</name>
    <name type="common">Marine green alga</name>
    <dbReference type="NCBI Taxonomy" id="70448"/>
    <lineage>
        <taxon>Eukaryota</taxon>
        <taxon>Viridiplantae</taxon>
        <taxon>Chlorophyta</taxon>
        <taxon>Mamiellophyceae</taxon>
        <taxon>Mamiellales</taxon>
        <taxon>Bathycoccaceae</taxon>
        <taxon>Ostreococcus</taxon>
    </lineage>
</organism>
<comment type="caution">
    <text evidence="2">The sequence shown here is derived from an EMBL/GenBank/DDBJ whole genome shotgun (WGS) entry which is preliminary data.</text>
</comment>
<dbReference type="AlphaFoldDB" id="A0A090LXU3"/>
<dbReference type="Proteomes" id="UP000009170">
    <property type="component" value="Unassembled WGS sequence"/>
</dbReference>
<dbReference type="PANTHER" id="PTHR22093:SF0">
    <property type="entry name" value="LEUKOCYTE RECEPTOR CLUSTER MEMBER 1"/>
    <property type="match status" value="1"/>
</dbReference>
<dbReference type="STRING" id="70448.A0A090LXU3"/>
<dbReference type="FunCoup" id="A0A090LXU3">
    <property type="interactions" value="117"/>
</dbReference>
<dbReference type="InterPro" id="IPR039875">
    <property type="entry name" value="LENG1-like"/>
</dbReference>
<dbReference type="RefSeq" id="XP_022838200.1">
    <property type="nucleotide sequence ID" value="XM_022985309.1"/>
</dbReference>